<evidence type="ECO:0000256" key="4">
    <source>
        <dbReference type="ARBA" id="ARBA00023065"/>
    </source>
</evidence>
<keyword evidence="9" id="KW-1185">Reference proteome</keyword>
<evidence type="ECO:0000256" key="1">
    <source>
        <dbReference type="ARBA" id="ARBA00006138"/>
    </source>
</evidence>
<dbReference type="AlphaFoldDB" id="A0A8T0EIV4"/>
<dbReference type="Proteomes" id="UP000807504">
    <property type="component" value="Unassembled WGS sequence"/>
</dbReference>
<dbReference type="PANTHER" id="PTHR10137:SF0">
    <property type="entry name" value="V-TYPE PROTON ATPASE SUBUNIT C"/>
    <property type="match status" value="1"/>
</dbReference>
<gene>
    <name evidence="8" type="ORF">HNY73_016473</name>
</gene>
<reference evidence="8" key="1">
    <citation type="journal article" date="2020" name="bioRxiv">
        <title>Chromosome-level reference genome of the European wasp spider Argiope bruennichi: a resource for studies on range expansion and evolutionary adaptation.</title>
        <authorList>
            <person name="Sheffer M.M."/>
            <person name="Hoppe A."/>
            <person name="Krehenwinkel H."/>
            <person name="Uhl G."/>
            <person name="Kuss A.W."/>
            <person name="Jensen L."/>
            <person name="Jensen C."/>
            <person name="Gillespie R.G."/>
            <person name="Hoff K.J."/>
            <person name="Prost S."/>
        </authorList>
    </citation>
    <scope>NUCLEOTIDE SEQUENCE</scope>
</reference>
<evidence type="ECO:0000256" key="6">
    <source>
        <dbReference type="RuleBase" id="RU364010"/>
    </source>
</evidence>
<dbReference type="EMBL" id="JABXBU010002227">
    <property type="protein sequence ID" value="KAF8773857.1"/>
    <property type="molecule type" value="Genomic_DNA"/>
</dbReference>
<dbReference type="Gene3D" id="3.30.70.100">
    <property type="match status" value="1"/>
</dbReference>
<organism evidence="8 9">
    <name type="scientific">Argiope bruennichi</name>
    <name type="common">Wasp spider</name>
    <name type="synonym">Aranea bruennichi</name>
    <dbReference type="NCBI Taxonomy" id="94029"/>
    <lineage>
        <taxon>Eukaryota</taxon>
        <taxon>Metazoa</taxon>
        <taxon>Ecdysozoa</taxon>
        <taxon>Arthropoda</taxon>
        <taxon>Chelicerata</taxon>
        <taxon>Arachnida</taxon>
        <taxon>Araneae</taxon>
        <taxon>Araneomorphae</taxon>
        <taxon>Entelegynae</taxon>
        <taxon>Araneoidea</taxon>
        <taxon>Araneidae</taxon>
        <taxon>Argiope</taxon>
    </lineage>
</organism>
<protein>
    <recommendedName>
        <fullName evidence="5 6">V-type proton ATPase subunit C</fullName>
    </recommendedName>
</protein>
<accession>A0A8T0EIV4</accession>
<reference evidence="8" key="2">
    <citation type="submission" date="2020-06" db="EMBL/GenBank/DDBJ databases">
        <authorList>
            <person name="Sheffer M."/>
        </authorList>
    </citation>
    <scope>NUCLEOTIDE SEQUENCE</scope>
</reference>
<dbReference type="Pfam" id="PF03223">
    <property type="entry name" value="V-ATPase_C"/>
    <property type="match status" value="1"/>
</dbReference>
<comment type="caution">
    <text evidence="8">The sequence shown here is derived from an EMBL/GenBank/DDBJ whole genome shotgun (WGS) entry which is preliminary data.</text>
</comment>
<dbReference type="CDD" id="cd14785">
    <property type="entry name" value="V-ATPase_C"/>
    <property type="match status" value="1"/>
</dbReference>
<evidence type="ECO:0000256" key="7">
    <source>
        <dbReference type="SAM" id="MobiDB-lite"/>
    </source>
</evidence>
<feature type="region of interest" description="Disordered" evidence="7">
    <location>
        <begin position="1"/>
        <end position="101"/>
    </location>
</feature>
<sequence>MSEKEKLIDEQKSETYENSEDGKPEKQKSADSKSKKEPSKDEQKSSKDKKVKFNGSSSEDEEPEKQKSADSESKKESAKGEQKTSKDGIEKASEDKSDLAEEINEQEEFLKKQEKLLEYVANIEKEQSKHSHIRPCHSCELLKPYPKSEAFNKLKEKTEAKRLSLNYKLHIPELKIGTLDELMYLIEELKILDNFTEDIIHKFVEFVHQVLGGSENLHEFFEVNGMNVPTYITRFTWNPAKYGPKKPLSVLHDLLRVEMRKLGENLKSRMEDYQELDRSLEKIEKQQTGSLLTRSLASIVKKEHFILDSGYLTTLLVVVPKEEEKKWLKSYHTFADMVVPKSAVKIFEDKTHLLYTVVLCKKNMEDFKNNARDQKCLVRDFEYCEEELDEEKDIQKKLRNLKKAKLLFFADG</sequence>
<comment type="subunit">
    <text evidence="6">V-ATPase is a heteromultimeric enzyme made up of two complexes: the ATP-hydrolytic V1 complex and the proton translocation V0 complex. The V1 complex consists of three catalytic AB heterodimers that form a heterohexamer, three peripheral stalks each consisting of EG heterodimers, one central rotor including subunits D and F, and the regulatory subunits C and H. The proton translocation complex V0 consists of the proton transport subunit a, a ring of proteolipid subunits c9c'', rotary subunit d, subunits e and f, and two accessory subunits.</text>
</comment>
<feature type="compositionally biased region" description="Basic and acidic residues" evidence="7">
    <location>
        <begin position="1"/>
        <end position="48"/>
    </location>
</feature>
<evidence type="ECO:0000313" key="9">
    <source>
        <dbReference type="Proteomes" id="UP000807504"/>
    </source>
</evidence>
<comment type="function">
    <text evidence="6">Subunit of the V1 complex of vacuolar(H+)-ATPase (V-ATPase), a multisubunit enzyme composed of a peripheral complex (V1) that hydrolyzes ATP and a membrane integral complex (V0) that translocates protons. V-ATPase is responsible for acidifying and maintaining the pH of intracellular compartments and in some cell types, is targeted to the plasma membrane, where it is responsible for acidifying the extracellular environment. Subunit C is necessary for the assembly of the catalytic sector of the enzyme and is likely to have a specific function in its catalytic activity.</text>
</comment>
<dbReference type="InterPro" id="IPR036132">
    <property type="entry name" value="Vac_ATP_synth_c_sf"/>
</dbReference>
<name>A0A8T0EIV4_ARGBR</name>
<comment type="similarity">
    <text evidence="1 6">Belongs to the V-ATPase C subunit family.</text>
</comment>
<dbReference type="GO" id="GO:0046961">
    <property type="term" value="F:proton-transporting ATPase activity, rotational mechanism"/>
    <property type="evidence" value="ECO:0007669"/>
    <property type="project" value="InterPro"/>
</dbReference>
<keyword evidence="3 6" id="KW-0375">Hydrogen ion transport</keyword>
<feature type="compositionally biased region" description="Basic and acidic residues" evidence="7">
    <location>
        <begin position="64"/>
        <end position="99"/>
    </location>
</feature>
<dbReference type="InterPro" id="IPR004907">
    <property type="entry name" value="ATPase_V1-cplx_csu"/>
</dbReference>
<dbReference type="FunFam" id="3.30.70.100:FF:000002">
    <property type="entry name" value="V-type proton ATPase subunit C"/>
    <property type="match status" value="1"/>
</dbReference>
<keyword evidence="2 6" id="KW-0813">Transport</keyword>
<dbReference type="PANTHER" id="PTHR10137">
    <property type="entry name" value="V-TYPE PROTON ATPASE SUBUNIT C"/>
    <property type="match status" value="1"/>
</dbReference>
<keyword evidence="4 6" id="KW-0406">Ion transport</keyword>
<evidence type="ECO:0000256" key="2">
    <source>
        <dbReference type="ARBA" id="ARBA00022448"/>
    </source>
</evidence>
<proteinExistence type="inferred from homology"/>
<evidence type="ECO:0000256" key="5">
    <source>
        <dbReference type="ARBA" id="ARBA00071118"/>
    </source>
</evidence>
<evidence type="ECO:0000313" key="8">
    <source>
        <dbReference type="EMBL" id="KAF8773857.1"/>
    </source>
</evidence>
<dbReference type="SUPFAM" id="SSF118203">
    <property type="entry name" value="Vacuolar ATP synthase subunit C"/>
    <property type="match status" value="1"/>
</dbReference>
<dbReference type="GO" id="GO:0000221">
    <property type="term" value="C:vacuolar proton-transporting V-type ATPase, V1 domain"/>
    <property type="evidence" value="ECO:0007669"/>
    <property type="project" value="TreeGrafter"/>
</dbReference>
<evidence type="ECO:0000256" key="3">
    <source>
        <dbReference type="ARBA" id="ARBA00022781"/>
    </source>
</evidence>